<feature type="compositionally biased region" description="Polar residues" evidence="19">
    <location>
        <begin position="1382"/>
        <end position="1398"/>
    </location>
</feature>
<evidence type="ECO:0000256" key="14">
    <source>
        <dbReference type="ARBA" id="ARBA00023268"/>
    </source>
</evidence>
<evidence type="ECO:0000256" key="13">
    <source>
        <dbReference type="ARBA" id="ARBA00023175"/>
    </source>
</evidence>
<keyword evidence="13" id="KW-0505">Motor protein</keyword>
<comment type="subcellular location">
    <subcellularLocation>
        <location evidence="1">Cytoplasm</location>
    </subcellularLocation>
</comment>
<evidence type="ECO:0000313" key="24">
    <source>
        <dbReference type="Proteomes" id="UP000327493"/>
    </source>
</evidence>
<dbReference type="EC" id="3.6.5.5" evidence="3"/>
<dbReference type="GO" id="GO:0003924">
    <property type="term" value="F:GTPase activity"/>
    <property type="evidence" value="ECO:0007669"/>
    <property type="project" value="InterPro"/>
</dbReference>
<dbReference type="EMBL" id="VOFY01000009">
    <property type="protein sequence ID" value="KAA8589859.1"/>
    <property type="molecule type" value="Genomic_DNA"/>
</dbReference>
<comment type="similarity">
    <text evidence="2">Belongs to the methyltransferase superfamily.</text>
</comment>
<organism evidence="23 24">
    <name type="scientific">Etheostoma spectabile</name>
    <name type="common">orangethroat darter</name>
    <dbReference type="NCBI Taxonomy" id="54343"/>
    <lineage>
        <taxon>Eukaryota</taxon>
        <taxon>Metazoa</taxon>
        <taxon>Chordata</taxon>
        <taxon>Craniata</taxon>
        <taxon>Vertebrata</taxon>
        <taxon>Euteleostomi</taxon>
        <taxon>Actinopterygii</taxon>
        <taxon>Neopterygii</taxon>
        <taxon>Teleostei</taxon>
        <taxon>Neoteleostei</taxon>
        <taxon>Acanthomorphata</taxon>
        <taxon>Eupercaria</taxon>
        <taxon>Perciformes</taxon>
        <taxon>Percoidei</taxon>
        <taxon>Percidae</taxon>
        <taxon>Etheostomatinae</taxon>
        <taxon>Etheostoma</taxon>
    </lineage>
</organism>
<feature type="domain" description="GED" evidence="21">
    <location>
        <begin position="1280"/>
        <end position="1371"/>
    </location>
</feature>
<dbReference type="CDD" id="cd02440">
    <property type="entry name" value="AdoMet_MTases"/>
    <property type="match status" value="1"/>
</dbReference>
<dbReference type="FunFam" id="3.40.50.300:FF:000045">
    <property type="entry name" value="dynamin-1 isoform X2"/>
    <property type="match status" value="1"/>
</dbReference>
<dbReference type="FunFam" id="3.40.50.150:FF:000110">
    <property type="entry name" value="methyltransferase-like protein 13 isoform X1"/>
    <property type="match status" value="1"/>
</dbReference>
<dbReference type="InterPro" id="IPR025714">
    <property type="entry name" value="Methyltranfer_dom"/>
</dbReference>
<evidence type="ECO:0000256" key="18">
    <source>
        <dbReference type="RuleBase" id="RU003932"/>
    </source>
</evidence>
<dbReference type="PANTHER" id="PTHR11566">
    <property type="entry name" value="DYNAMIN"/>
    <property type="match status" value="1"/>
</dbReference>
<dbReference type="CDD" id="cd01256">
    <property type="entry name" value="PH_dynamin"/>
    <property type="match status" value="1"/>
</dbReference>
<keyword evidence="10 18" id="KW-0547">Nucleotide-binding</keyword>
<dbReference type="GO" id="GO:0008168">
    <property type="term" value="F:methyltransferase activity"/>
    <property type="evidence" value="ECO:0007669"/>
    <property type="project" value="UniProtKB-KW"/>
</dbReference>
<evidence type="ECO:0000256" key="6">
    <source>
        <dbReference type="ARBA" id="ARBA00022583"/>
    </source>
</evidence>
<feature type="domain" description="PH" evidence="20">
    <location>
        <begin position="1147"/>
        <end position="1253"/>
    </location>
</feature>
<dbReference type="Pfam" id="PF13847">
    <property type="entry name" value="Methyltransf_31"/>
    <property type="match status" value="1"/>
</dbReference>
<dbReference type="InterPro" id="IPR027417">
    <property type="entry name" value="P-loop_NTPase"/>
</dbReference>
<accession>A0A5J5D8S2</accession>
<dbReference type="Proteomes" id="UP000327493">
    <property type="component" value="Chromosome 9"/>
</dbReference>
<dbReference type="GO" id="GO:0098793">
    <property type="term" value="C:presynapse"/>
    <property type="evidence" value="ECO:0007669"/>
    <property type="project" value="GOC"/>
</dbReference>
<dbReference type="GO" id="GO:0008017">
    <property type="term" value="F:microtubule binding"/>
    <property type="evidence" value="ECO:0007669"/>
    <property type="project" value="TreeGrafter"/>
</dbReference>
<dbReference type="SMART" id="SM00302">
    <property type="entry name" value="GED"/>
    <property type="match status" value="1"/>
</dbReference>
<evidence type="ECO:0000256" key="4">
    <source>
        <dbReference type="ARBA" id="ARBA00015210"/>
    </source>
</evidence>
<evidence type="ECO:0000259" key="22">
    <source>
        <dbReference type="PROSITE" id="PS51718"/>
    </source>
</evidence>
<dbReference type="PRINTS" id="PR00195">
    <property type="entry name" value="DYNAMIN"/>
</dbReference>
<dbReference type="Gene3D" id="2.30.29.30">
    <property type="entry name" value="Pleckstrin-homology domain (PH domain)/Phosphotyrosine-binding domain (PTB)"/>
    <property type="match status" value="1"/>
</dbReference>
<dbReference type="InterPro" id="IPR019762">
    <property type="entry name" value="Dynamin_GTPase_CS"/>
</dbReference>
<evidence type="ECO:0000256" key="19">
    <source>
        <dbReference type="SAM" id="MobiDB-lite"/>
    </source>
</evidence>
<evidence type="ECO:0000256" key="1">
    <source>
        <dbReference type="ARBA" id="ARBA00004496"/>
    </source>
</evidence>
<reference evidence="23 24" key="1">
    <citation type="submission" date="2019-08" db="EMBL/GenBank/DDBJ databases">
        <title>A chromosome-level genome assembly, high-density linkage maps, and genome scans reveal the genomic architecture of hybrid incompatibilities underlying speciation via character displacement in darters (Percidae: Etheostominae).</title>
        <authorList>
            <person name="Moran R.L."/>
            <person name="Catchen J.M."/>
            <person name="Fuller R.C."/>
        </authorList>
    </citation>
    <scope>NUCLEOTIDE SEQUENCE [LARGE SCALE GENOMIC DNA]</scope>
    <source>
        <strain evidence="23">EspeVRDwgs_2016</strain>
        <tissue evidence="23">Muscle</tissue>
    </source>
</reference>
<evidence type="ECO:0000256" key="12">
    <source>
        <dbReference type="ARBA" id="ARBA00023134"/>
    </source>
</evidence>
<dbReference type="PROSITE" id="PS51718">
    <property type="entry name" value="G_DYNAMIN_2"/>
    <property type="match status" value="1"/>
</dbReference>
<keyword evidence="9" id="KW-0493">Microtubule</keyword>
<evidence type="ECO:0000313" key="23">
    <source>
        <dbReference type="EMBL" id="KAA8589859.1"/>
    </source>
</evidence>
<feature type="region of interest" description="Disordered" evidence="19">
    <location>
        <begin position="425"/>
        <end position="455"/>
    </location>
</feature>
<name>A0A5J5D8S2_9PERO</name>
<keyword evidence="5" id="KW-0963">Cytoplasm</keyword>
<evidence type="ECO:0000256" key="10">
    <source>
        <dbReference type="ARBA" id="ARBA00022741"/>
    </source>
</evidence>
<keyword evidence="6" id="KW-0254">Endocytosis</keyword>
<keyword evidence="11" id="KW-0378">Hydrolase</keyword>
<proteinExistence type="inferred from homology"/>
<comment type="caution">
    <text evidence="23">The sequence shown here is derived from an EMBL/GenBank/DDBJ whole genome shotgun (WGS) entry which is preliminary data.</text>
</comment>
<keyword evidence="24" id="KW-1185">Reference proteome</keyword>
<dbReference type="GO" id="GO:0032259">
    <property type="term" value="P:methylation"/>
    <property type="evidence" value="ECO:0007669"/>
    <property type="project" value="UniProtKB-KW"/>
</dbReference>
<dbReference type="Pfam" id="PF00350">
    <property type="entry name" value="Dynamin_N"/>
    <property type="match status" value="1"/>
</dbReference>
<sequence>MSLLPRTAEEFSSAEYWERFFKKRGEKAFEWYGDYNKLCGVLHKYIKVKDKVLVVGCGNSELSEQMFDVGYKHLTNIDISETVVTHMKQRNAERRPGLTFQQVDATQTPYEEASYQAALDKGTLDAMASEEEGALARSMLTEVGRVLSVGGRYVCVTLAQESVIKLAVEHFVHMGWAVRLHCLQEELGKEEDSFALPVFVLVCTKFRQPMPMPILEMCLGEDGAPTRLLQVAELLSAVREHQAYSVLKKRLRTSTDASSNPSLTLCHANTGLPRYSLTVQDCPPGAKVPRSNPFAIFIVPQGSETAWLYSSSEGRRQLAASANFRRLVIVAMHRNQEYTDMQAVQSELSPMVMDLAPPGMPTNQQVPFLSVGGDLGWREEVSRGVSELSGEYCVENVKGEDGELYRRLVFLSNVALVQSESRLVPSNTASSHKKKNKKRLKATAATTTTTTTTSSTSLSVDSGFLCCAHHEVMVAGLAMLGVGTAQNKDVPVSVLLVGLGGGGLPQFLRDFVPSVTVEVVELDPVVMQVAKEFFGFRPDDRLTVTLGDGLERICALEKEGGLLFDAIMFDVDNKDSTVGMSCPPAAFVETLILQKVRSLLTPRVLRKSVLERLRAVFPTILSRKIEGEVNEVLLCSRGENETLDAVHILPSLNQAAKSLQSALCSNRTGTNSSPHIDIAELLKELKPGLGCSVAMGNRGMEDLIPLVNRLQDALSSVGQSCSLYLPQIAVVGGQSAGKSSVLENFVGRDFLPRGSGIVTRRPLILQLLSANTEYGEFFHCKGKKFTDFDEIRKEIEAETRRLTGSNKGISPVPINLRICSPHVLNLTLVDLPGITKVPVGDQPPDIEYQIRDMIMQFICKENCLILAVTPANTDLANSDALKLAKDVDPQGQRTIGVITKLDLMDKGTDARNILENRLLPLRRGYIGVVNRSQKDIDGKKDIKAALLAEKKSVQRLAVDFEKLIEGSGDRVDTVNLSGGAKINRIFHESFPNELVKIKLDERKLRREINYAIRNTHGVRTGLFTPDMAFEAIVKKQISRLKGPCIQFVDTVRQELISTVYQCINKLSSYPKLQDETERIVTTEIREQESKCRDQIVLLIDIQLAYINTKHEDFIGFTNDQQMYNQSNKKNVARMAGNHGVAPPSRLVVIRKGWLTISNIGIMKGGAKEYWFILSAESLSWFKDDEEKEKKYMLPLDNLKLRDVEKGFMSSKFVFAIFNTELRNVYKDYKCLELACYSQEELDSWKASLLQAGVYPEKVIVDGQGNGAPENFTDPQLERQVETIRNLVDSYMSIIYKTIKDLMPKTIMHLMINSVKEFISSELLAQLYALGECSALMDESPEQQQHREEVLRKHAALKEALAVIAKFSTSTCTTPLPPPVDSSWIQPSSPTLPRKSVTSGKPVVRGHAPSVPRVHAPTPSPSTDGLQPNRAPPSVPRFLGLWKGGSLRRKEAAVTGSSTEPCVKVGLHLRHNGATTALKPNCKARRRISDQAGERRGEALQQFEPCAMINSSSLTSSRGQSNVTLHKANAKSPAPPGHWEPRPTTPPIHTPTHTPVKWLGAFSLSLCSRQGHSANTSRAQLSMAKVSVLTIRGPFSADIIRAANPQTNMPAKSIPVRRPQPFESYATTQAASRAVSPCTVSTPSTMLLSWRFLSRASNARSTVWICKLLPSRAFTLLMVSWRRGDTQ</sequence>
<dbReference type="InterPro" id="IPR001401">
    <property type="entry name" value="Dynamin_GTPase"/>
</dbReference>
<dbReference type="InterPro" id="IPR003130">
    <property type="entry name" value="GED"/>
</dbReference>
<evidence type="ECO:0000256" key="9">
    <source>
        <dbReference type="ARBA" id="ARBA00022701"/>
    </source>
</evidence>
<dbReference type="SUPFAM" id="SSF52540">
    <property type="entry name" value="P-loop containing nucleoside triphosphate hydrolases"/>
    <property type="match status" value="1"/>
</dbReference>
<dbReference type="InterPro" id="IPR045063">
    <property type="entry name" value="Dynamin_N"/>
</dbReference>
<dbReference type="GO" id="GO:0005525">
    <property type="term" value="F:GTP binding"/>
    <property type="evidence" value="ECO:0007669"/>
    <property type="project" value="UniProtKB-KW"/>
</dbReference>
<dbReference type="GO" id="GO:0031623">
    <property type="term" value="P:receptor internalization"/>
    <property type="evidence" value="ECO:0007669"/>
    <property type="project" value="TreeGrafter"/>
</dbReference>
<feature type="compositionally biased region" description="Basic residues" evidence="19">
    <location>
        <begin position="431"/>
        <end position="441"/>
    </location>
</feature>
<dbReference type="Gene3D" id="1.20.120.1240">
    <property type="entry name" value="Dynamin, middle domain"/>
    <property type="match status" value="1"/>
</dbReference>
<evidence type="ECO:0000256" key="8">
    <source>
        <dbReference type="ARBA" id="ARBA00022679"/>
    </source>
</evidence>
<keyword evidence="7" id="KW-0489">Methyltransferase</keyword>
<dbReference type="Pfam" id="PF01031">
    <property type="entry name" value="Dynamin_M"/>
    <property type="match status" value="2"/>
</dbReference>
<dbReference type="PROSITE" id="PS51388">
    <property type="entry name" value="GED"/>
    <property type="match status" value="1"/>
</dbReference>
<dbReference type="GO" id="GO:0005886">
    <property type="term" value="C:plasma membrane"/>
    <property type="evidence" value="ECO:0007669"/>
    <property type="project" value="TreeGrafter"/>
</dbReference>
<dbReference type="InterPro" id="IPR020850">
    <property type="entry name" value="GED_dom"/>
</dbReference>
<dbReference type="Gene3D" id="3.40.50.150">
    <property type="entry name" value="Vaccinia Virus protein VP39"/>
    <property type="match status" value="2"/>
</dbReference>
<dbReference type="Pfam" id="PF02212">
    <property type="entry name" value="GED"/>
    <property type="match status" value="1"/>
</dbReference>
<evidence type="ECO:0000256" key="15">
    <source>
        <dbReference type="ARBA" id="ARBA00031810"/>
    </source>
</evidence>
<feature type="region of interest" description="Disordered" evidence="19">
    <location>
        <begin position="1377"/>
        <end position="1431"/>
    </location>
</feature>
<dbReference type="InterPro" id="IPR000375">
    <property type="entry name" value="Dynamin_stalk"/>
</dbReference>
<protein>
    <recommendedName>
        <fullName evidence="4">Interferon-induced GTP-binding protein Mx</fullName>
        <ecNumber evidence="3">3.6.5.5</ecNumber>
    </recommendedName>
    <alternativeName>
        <fullName evidence="15">Interferon-inducible Mx protein</fullName>
    </alternativeName>
    <alternativeName>
        <fullName evidence="17">Methyltransferase-like protein 13</fullName>
    </alternativeName>
    <alternativeName>
        <fullName evidence="16">eEF1A lysine and N-terminal methyltransferase</fullName>
    </alternativeName>
</protein>
<dbReference type="GO" id="GO:0005737">
    <property type="term" value="C:cytoplasm"/>
    <property type="evidence" value="ECO:0007669"/>
    <property type="project" value="UniProtKB-SubCell"/>
</dbReference>
<keyword evidence="12 18" id="KW-0342">GTP-binding</keyword>
<dbReference type="PROSITE" id="PS50003">
    <property type="entry name" value="PH_DOMAIN"/>
    <property type="match status" value="1"/>
</dbReference>
<dbReference type="GO" id="GO:0005874">
    <property type="term" value="C:microtubule"/>
    <property type="evidence" value="ECO:0007669"/>
    <property type="project" value="UniProtKB-KW"/>
</dbReference>
<feature type="domain" description="Dynamin-type G" evidence="22">
    <location>
        <begin position="722"/>
        <end position="991"/>
    </location>
</feature>
<keyword evidence="14" id="KW-0511">Multifunctional enzyme</keyword>
<dbReference type="InterPro" id="IPR022812">
    <property type="entry name" value="Dynamin"/>
</dbReference>
<evidence type="ECO:0000256" key="11">
    <source>
        <dbReference type="ARBA" id="ARBA00022801"/>
    </source>
</evidence>
<comment type="similarity">
    <text evidence="18">Belongs to the TRAFAC class dynamin-like GTPase superfamily. Dynamin/Fzo/YdjA family.</text>
</comment>
<dbReference type="Pfam" id="PF00169">
    <property type="entry name" value="PH"/>
    <property type="match status" value="1"/>
</dbReference>
<dbReference type="PROSITE" id="PS00410">
    <property type="entry name" value="G_DYNAMIN_1"/>
    <property type="match status" value="1"/>
</dbReference>
<feature type="non-terminal residue" evidence="23">
    <location>
        <position position="1686"/>
    </location>
</feature>
<dbReference type="SUPFAM" id="SSF50729">
    <property type="entry name" value="PH domain-like"/>
    <property type="match status" value="1"/>
</dbReference>
<evidence type="ECO:0000256" key="17">
    <source>
        <dbReference type="ARBA" id="ARBA00081503"/>
    </source>
</evidence>
<feature type="compositionally biased region" description="Low complexity" evidence="19">
    <location>
        <begin position="442"/>
        <end position="455"/>
    </location>
</feature>
<evidence type="ECO:0000259" key="20">
    <source>
        <dbReference type="PROSITE" id="PS50003"/>
    </source>
</evidence>
<dbReference type="InterPro" id="IPR011993">
    <property type="entry name" value="PH-like_dom_sf"/>
</dbReference>
<dbReference type="InterPro" id="IPR001849">
    <property type="entry name" value="PH_domain"/>
</dbReference>
<dbReference type="SUPFAM" id="SSF53335">
    <property type="entry name" value="S-adenosyl-L-methionine-dependent methyltransferases"/>
    <property type="match status" value="2"/>
</dbReference>
<evidence type="ECO:0000256" key="16">
    <source>
        <dbReference type="ARBA" id="ARBA00071300"/>
    </source>
</evidence>
<gene>
    <name evidence="23" type="ORF">FQN60_013224</name>
</gene>
<dbReference type="SMART" id="SM00233">
    <property type="entry name" value="PH"/>
    <property type="match status" value="1"/>
</dbReference>
<evidence type="ECO:0000256" key="2">
    <source>
        <dbReference type="ARBA" id="ARBA00008361"/>
    </source>
</evidence>
<dbReference type="SMART" id="SM00053">
    <property type="entry name" value="DYNc"/>
    <property type="match status" value="1"/>
</dbReference>
<dbReference type="CDD" id="cd08771">
    <property type="entry name" value="DLP_1"/>
    <property type="match status" value="1"/>
</dbReference>
<evidence type="ECO:0000256" key="3">
    <source>
        <dbReference type="ARBA" id="ARBA00011980"/>
    </source>
</evidence>
<keyword evidence="8" id="KW-0808">Transferase</keyword>
<evidence type="ECO:0000259" key="21">
    <source>
        <dbReference type="PROSITE" id="PS51388"/>
    </source>
</evidence>
<dbReference type="PANTHER" id="PTHR11566:SF54">
    <property type="entry name" value="DYNAMIN-3"/>
    <property type="match status" value="1"/>
</dbReference>
<evidence type="ECO:0000256" key="7">
    <source>
        <dbReference type="ARBA" id="ARBA00022603"/>
    </source>
</evidence>
<dbReference type="GO" id="GO:0016185">
    <property type="term" value="P:synaptic vesicle budding from presynaptic endocytic zone membrane"/>
    <property type="evidence" value="ECO:0007669"/>
    <property type="project" value="TreeGrafter"/>
</dbReference>
<dbReference type="InterPro" id="IPR029063">
    <property type="entry name" value="SAM-dependent_MTases_sf"/>
</dbReference>
<dbReference type="Gene3D" id="3.40.50.300">
    <property type="entry name" value="P-loop containing nucleotide triphosphate hydrolases"/>
    <property type="match status" value="1"/>
</dbReference>
<dbReference type="InterPro" id="IPR030381">
    <property type="entry name" value="G_DYNAMIN_dom"/>
</dbReference>
<evidence type="ECO:0000256" key="5">
    <source>
        <dbReference type="ARBA" id="ARBA00022490"/>
    </source>
</evidence>